<sequence>MTPIDHANEVIASVRQKTDRAILFYSCGKDSEVLLDLMAPHFKEIVCVFMYFVKGLDHIDNYLRAVKARYSNVTILQIPHWTLTRVLRCGLYCIPNPSIKLLSLRDVDESIRLKTGINYTFYGMKQSDGMNRCLMLRGYENEAISNTNKVYPLSKWKKSDVMAYIKAKKLPEPISYNKNKSQGLTFLPEVFDYLRRHYPQDLEKIYKVFPLSRNILLRYDEEKRAAAQIQAK</sequence>
<dbReference type="Pfam" id="PF01507">
    <property type="entry name" value="PAPS_reduct"/>
    <property type="match status" value="1"/>
</dbReference>
<name>A0A8S5RSU4_9CAUD</name>
<dbReference type="GO" id="GO:0003824">
    <property type="term" value="F:catalytic activity"/>
    <property type="evidence" value="ECO:0007669"/>
    <property type="project" value="InterPro"/>
</dbReference>
<dbReference type="InterPro" id="IPR014729">
    <property type="entry name" value="Rossmann-like_a/b/a_fold"/>
</dbReference>
<evidence type="ECO:0000313" key="2">
    <source>
        <dbReference type="EMBL" id="DAE92435.1"/>
    </source>
</evidence>
<dbReference type="SUPFAM" id="SSF52402">
    <property type="entry name" value="Adenine nucleotide alpha hydrolases-like"/>
    <property type="match status" value="1"/>
</dbReference>
<reference evidence="2" key="1">
    <citation type="journal article" date="2021" name="Proc. Natl. Acad. Sci. U.S.A.">
        <title>A Catalog of Tens of Thousands of Viruses from Human Metagenomes Reveals Hidden Associations with Chronic Diseases.</title>
        <authorList>
            <person name="Tisza M.J."/>
            <person name="Buck C.B."/>
        </authorList>
    </citation>
    <scope>NUCLEOTIDE SEQUENCE</scope>
    <source>
        <strain evidence="2">Ct7CH26</strain>
    </source>
</reference>
<proteinExistence type="predicted"/>
<dbReference type="Gene3D" id="3.40.50.620">
    <property type="entry name" value="HUPs"/>
    <property type="match status" value="1"/>
</dbReference>
<organism evidence="2">
    <name type="scientific">Myoviridae sp. ct7CH26</name>
    <dbReference type="NCBI Taxonomy" id="2827604"/>
    <lineage>
        <taxon>Viruses</taxon>
        <taxon>Duplodnaviria</taxon>
        <taxon>Heunggongvirae</taxon>
        <taxon>Uroviricota</taxon>
        <taxon>Caudoviricetes</taxon>
    </lineage>
</organism>
<protein>
    <submittedName>
        <fullName evidence="2">Phosphoadenosine-phosphosulfate reductase</fullName>
    </submittedName>
</protein>
<feature type="domain" description="Phosphoadenosine phosphosulphate reductase" evidence="1">
    <location>
        <begin position="22"/>
        <end position="171"/>
    </location>
</feature>
<dbReference type="InterPro" id="IPR002500">
    <property type="entry name" value="PAPS_reduct_dom"/>
</dbReference>
<evidence type="ECO:0000259" key="1">
    <source>
        <dbReference type="Pfam" id="PF01507"/>
    </source>
</evidence>
<accession>A0A8S5RSU4</accession>
<dbReference type="EMBL" id="BK057800">
    <property type="protein sequence ID" value="DAE92435.1"/>
    <property type="molecule type" value="Genomic_DNA"/>
</dbReference>